<evidence type="ECO:0000256" key="4">
    <source>
        <dbReference type="ARBA" id="ARBA00022946"/>
    </source>
</evidence>
<comment type="similarity">
    <text evidence="2">Belongs to the AIM23 family.</text>
</comment>
<sequence>MISRKNLQKQSYAVISRGFKFNLNIPPQPEIVYNGTNKGRPKKSTQDTLRSLSKDINLESEDGRPFDQIRNSFSRHKKTPSWLESPQLSANSKNPADEWEQIFATAKTPSSPKGNSSSNGSPKSESTGRLNINPRSFSSYTQRENTPRDNSSAPKDDFGDLFEALKRDETRPQSQTRYPDMNDRYPSRYQDRDRRTSGYGRDFRDRYPQQQQPRETRYGDRYGDRPGSSRYDRRAGGGDSSQQWPSLETGSAKARDALKYTCGKFAELDPDNIRFYCDFLDPETNHIREDNLTNIARNLDLAKDGIEIIERHNADQLLVKIVPVVKMMQAYSDHLAELRTQELLRKDAKSVIREQKQREQRLKRQATGKYVNMSWSISLQDLNAKKKYDIEKHLNNGDNFTITVISKKKWERNPVSLTIKDPDALEFELKRREMNKNALEEILNQSGRCTFTVEGDIETSLKYTVTPKGGNYTQPAAEEQEDADHDEVDSIEPDTKQIKQQRKAEKKMALKNKTDEPKQKKDEKDLDDMYSFVIEE</sequence>
<protein>
    <recommendedName>
        <fullName evidence="3">Altered inheritance of mitochondria protein 23, mitochondrial</fullName>
    </recommendedName>
</protein>
<gene>
    <name evidence="7" type="ORF">J8A68_003401</name>
</gene>
<dbReference type="AlphaFoldDB" id="A0A8J5UM58"/>
<evidence type="ECO:0000256" key="5">
    <source>
        <dbReference type="ARBA" id="ARBA00023128"/>
    </source>
</evidence>
<feature type="compositionally biased region" description="Basic and acidic residues" evidence="6">
    <location>
        <begin position="154"/>
        <end position="171"/>
    </location>
</feature>
<dbReference type="InterPro" id="IPR029427">
    <property type="entry name" value="AIM23"/>
</dbReference>
<keyword evidence="4" id="KW-0809">Transit peptide</keyword>
<proteinExistence type="inferred from homology"/>
<dbReference type="Pfam" id="PF14877">
    <property type="entry name" value="mIF3"/>
    <property type="match status" value="1"/>
</dbReference>
<comment type="subcellular location">
    <subcellularLocation>
        <location evidence="1">Mitochondrion</location>
    </subcellularLocation>
</comment>
<evidence type="ECO:0000313" key="7">
    <source>
        <dbReference type="EMBL" id="KAG7663091.1"/>
    </source>
</evidence>
<feature type="compositionally biased region" description="Polar residues" evidence="6">
    <location>
        <begin position="129"/>
        <end position="153"/>
    </location>
</feature>
<reference evidence="7 8" key="1">
    <citation type="journal article" date="2021" name="DNA Res.">
        <title>Genome analysis of Candida subhashii reveals its hybrid nature and dual mitochondrial genome conformations.</title>
        <authorList>
            <person name="Mixao V."/>
            <person name="Hegedusova E."/>
            <person name="Saus E."/>
            <person name="Pryszcz L.P."/>
            <person name="Cillingova A."/>
            <person name="Nosek J."/>
            <person name="Gabaldon T."/>
        </authorList>
    </citation>
    <scope>NUCLEOTIDE SEQUENCE [LARGE SCALE GENOMIC DNA]</scope>
    <source>
        <strain evidence="7 8">CBS 10753</strain>
    </source>
</reference>
<feature type="region of interest" description="Disordered" evidence="6">
    <location>
        <begin position="464"/>
        <end position="536"/>
    </location>
</feature>
<dbReference type="GeneID" id="73470201"/>
<name>A0A8J5UM58_9ASCO</name>
<evidence type="ECO:0000256" key="2">
    <source>
        <dbReference type="ARBA" id="ARBA00008476"/>
    </source>
</evidence>
<dbReference type="RefSeq" id="XP_049263324.1">
    <property type="nucleotide sequence ID" value="XM_049407253.1"/>
</dbReference>
<organism evidence="7 8">
    <name type="scientific">[Candida] subhashii</name>
    <dbReference type="NCBI Taxonomy" id="561895"/>
    <lineage>
        <taxon>Eukaryota</taxon>
        <taxon>Fungi</taxon>
        <taxon>Dikarya</taxon>
        <taxon>Ascomycota</taxon>
        <taxon>Saccharomycotina</taxon>
        <taxon>Pichiomycetes</taxon>
        <taxon>Debaryomycetaceae</taxon>
        <taxon>Spathaspora</taxon>
    </lineage>
</organism>
<keyword evidence="8" id="KW-1185">Reference proteome</keyword>
<feature type="compositionally biased region" description="Basic and acidic residues" evidence="6">
    <location>
        <begin position="52"/>
        <end position="67"/>
    </location>
</feature>
<feature type="compositionally biased region" description="Polar residues" evidence="6">
    <location>
        <begin position="82"/>
        <end position="94"/>
    </location>
</feature>
<feature type="region of interest" description="Disordered" evidence="6">
    <location>
        <begin position="26"/>
        <end position="250"/>
    </location>
</feature>
<feature type="compositionally biased region" description="Basic and acidic residues" evidence="6">
    <location>
        <begin position="214"/>
        <end position="224"/>
    </location>
</feature>
<dbReference type="EMBL" id="JAGSYN010000150">
    <property type="protein sequence ID" value="KAG7663091.1"/>
    <property type="molecule type" value="Genomic_DNA"/>
</dbReference>
<dbReference type="GO" id="GO:0005739">
    <property type="term" value="C:mitochondrion"/>
    <property type="evidence" value="ECO:0007669"/>
    <property type="project" value="UniProtKB-SubCell"/>
</dbReference>
<feature type="compositionally biased region" description="Basic and acidic residues" evidence="6">
    <location>
        <begin position="493"/>
        <end position="524"/>
    </location>
</feature>
<feature type="compositionally biased region" description="Polar residues" evidence="6">
    <location>
        <begin position="240"/>
        <end position="249"/>
    </location>
</feature>
<dbReference type="Proteomes" id="UP000694255">
    <property type="component" value="Unassembled WGS sequence"/>
</dbReference>
<feature type="compositionally biased region" description="Basic and acidic residues" evidence="6">
    <location>
        <begin position="180"/>
        <end position="207"/>
    </location>
</feature>
<accession>A0A8J5UM58</accession>
<evidence type="ECO:0000256" key="6">
    <source>
        <dbReference type="SAM" id="MobiDB-lite"/>
    </source>
</evidence>
<feature type="compositionally biased region" description="Acidic residues" evidence="6">
    <location>
        <begin position="478"/>
        <end position="492"/>
    </location>
</feature>
<keyword evidence="5" id="KW-0496">Mitochondrion</keyword>
<evidence type="ECO:0000313" key="8">
    <source>
        <dbReference type="Proteomes" id="UP000694255"/>
    </source>
</evidence>
<evidence type="ECO:0000256" key="3">
    <source>
        <dbReference type="ARBA" id="ARBA00013994"/>
    </source>
</evidence>
<feature type="compositionally biased region" description="Low complexity" evidence="6">
    <location>
        <begin position="107"/>
        <end position="128"/>
    </location>
</feature>
<evidence type="ECO:0000256" key="1">
    <source>
        <dbReference type="ARBA" id="ARBA00004173"/>
    </source>
</evidence>
<comment type="caution">
    <text evidence="7">The sequence shown here is derived from an EMBL/GenBank/DDBJ whole genome shotgun (WGS) entry which is preliminary data.</text>
</comment>
<dbReference type="OrthoDB" id="3996489at2759"/>